<proteinExistence type="predicted"/>
<dbReference type="AlphaFoldDB" id="A0A4C1TPJ5"/>
<name>A0A4C1TPJ5_EUMVA</name>
<dbReference type="Proteomes" id="UP000299102">
    <property type="component" value="Unassembled WGS sequence"/>
</dbReference>
<keyword evidence="2" id="KW-1185">Reference proteome</keyword>
<accession>A0A4C1TPJ5</accession>
<reference evidence="1 2" key="1">
    <citation type="journal article" date="2019" name="Commun. Biol.">
        <title>The bagworm genome reveals a unique fibroin gene that provides high tensile strength.</title>
        <authorList>
            <person name="Kono N."/>
            <person name="Nakamura H."/>
            <person name="Ohtoshi R."/>
            <person name="Tomita M."/>
            <person name="Numata K."/>
            <person name="Arakawa K."/>
        </authorList>
    </citation>
    <scope>NUCLEOTIDE SEQUENCE [LARGE SCALE GENOMIC DNA]</scope>
</reference>
<dbReference type="EMBL" id="BGZK01000075">
    <property type="protein sequence ID" value="GBP15874.1"/>
    <property type="molecule type" value="Genomic_DNA"/>
</dbReference>
<comment type="caution">
    <text evidence="1">The sequence shown here is derived from an EMBL/GenBank/DDBJ whole genome shotgun (WGS) entry which is preliminary data.</text>
</comment>
<evidence type="ECO:0000313" key="1">
    <source>
        <dbReference type="EMBL" id="GBP15874.1"/>
    </source>
</evidence>
<sequence>MFCGTSAAREIPSEYGILLSPQFNTEYHESAKEALPPSDIRAAARVRRGGVRAPVFKAQLAAHTRVNQSPPCSDISCAAPARRRNPNARRNIGCVTIRRRWRRRLQF</sequence>
<gene>
    <name evidence="1" type="ORF">EVAR_12471_1</name>
</gene>
<protein>
    <submittedName>
        <fullName evidence="1">Uncharacterized protein</fullName>
    </submittedName>
</protein>
<organism evidence="1 2">
    <name type="scientific">Eumeta variegata</name>
    <name type="common">Bagworm moth</name>
    <name type="synonym">Eumeta japonica</name>
    <dbReference type="NCBI Taxonomy" id="151549"/>
    <lineage>
        <taxon>Eukaryota</taxon>
        <taxon>Metazoa</taxon>
        <taxon>Ecdysozoa</taxon>
        <taxon>Arthropoda</taxon>
        <taxon>Hexapoda</taxon>
        <taxon>Insecta</taxon>
        <taxon>Pterygota</taxon>
        <taxon>Neoptera</taxon>
        <taxon>Endopterygota</taxon>
        <taxon>Lepidoptera</taxon>
        <taxon>Glossata</taxon>
        <taxon>Ditrysia</taxon>
        <taxon>Tineoidea</taxon>
        <taxon>Psychidae</taxon>
        <taxon>Oiketicinae</taxon>
        <taxon>Eumeta</taxon>
    </lineage>
</organism>
<evidence type="ECO:0000313" key="2">
    <source>
        <dbReference type="Proteomes" id="UP000299102"/>
    </source>
</evidence>